<dbReference type="InterPro" id="IPR001849">
    <property type="entry name" value="PH_domain"/>
</dbReference>
<proteinExistence type="predicted"/>
<feature type="domain" description="PH" evidence="2">
    <location>
        <begin position="279"/>
        <end position="392"/>
    </location>
</feature>
<reference evidence="3" key="1">
    <citation type="submission" date="2021-02" db="EMBL/GenBank/DDBJ databases">
        <authorList>
            <person name="Palmer J.M."/>
        </authorList>
    </citation>
    <scope>NUCLEOTIDE SEQUENCE</scope>
    <source>
        <strain evidence="3">SCRP734</strain>
    </source>
</reference>
<feature type="compositionally biased region" description="Basic residues" evidence="1">
    <location>
        <begin position="66"/>
        <end position="79"/>
    </location>
</feature>
<feature type="region of interest" description="Disordered" evidence="1">
    <location>
        <begin position="1"/>
        <end position="22"/>
    </location>
</feature>
<keyword evidence="4" id="KW-1185">Reference proteome</keyword>
<protein>
    <recommendedName>
        <fullName evidence="2">PH domain-containing protein</fullName>
    </recommendedName>
</protein>
<dbReference type="SMART" id="SM00233">
    <property type="entry name" value="PH"/>
    <property type="match status" value="1"/>
</dbReference>
<evidence type="ECO:0000313" key="3">
    <source>
        <dbReference type="EMBL" id="KAG7376854.1"/>
    </source>
</evidence>
<dbReference type="AlphaFoldDB" id="A0A8T1VBD6"/>
<organism evidence="3 4">
    <name type="scientific">Phytophthora pseudosyringae</name>
    <dbReference type="NCBI Taxonomy" id="221518"/>
    <lineage>
        <taxon>Eukaryota</taxon>
        <taxon>Sar</taxon>
        <taxon>Stramenopiles</taxon>
        <taxon>Oomycota</taxon>
        <taxon>Peronosporomycetes</taxon>
        <taxon>Peronosporales</taxon>
        <taxon>Peronosporaceae</taxon>
        <taxon>Phytophthora</taxon>
    </lineage>
</organism>
<feature type="region of interest" description="Disordered" evidence="1">
    <location>
        <begin position="59"/>
        <end position="129"/>
    </location>
</feature>
<sequence length="453" mass="51202">MCDIHRSSGAAISGGLGQDPLEKPSPVYLRVRGNGMAALVLAPSVATLRMLSYKLQPAMLPPSRHLPPRQRFKHRKPRRERTTASASLRNQLGRRSRRSPPPPPQLQPPRRRPLIHSQTHPRNAMRLVREARRLECETQRRESRRSHLKKWLDLSHGHASDEDQCPEDQKQQGEAPFGLSAARRATPVSPLPPSLKKAQSPLAVKWSSYIEAMGLKDTSDKQRRVRFADKDAEQFERPECTDEEKANYHYSGEELGEMEAFAKQLVHRESRFAGQPEDTILEQGFLSLPVNAPFFQSRRYYCLLRGHRLQMYSSAPHAAKNSGMKTQLTILRVQDCQTLSMQKKFALFGASLPAQIGLMFYVIKANGERVIFTADTKSSKRNWVHSLTRLTYVGEGKCYTNTPPLRTRAISAPTPPTCILPPVPEVESEEEMRDEISTLDPDRRNSCTAVVCG</sequence>
<name>A0A8T1VBD6_9STRA</name>
<comment type="caution">
    <text evidence="3">The sequence shown here is derived from an EMBL/GenBank/DDBJ whole genome shotgun (WGS) entry which is preliminary data.</text>
</comment>
<dbReference type="PROSITE" id="PS50003">
    <property type="entry name" value="PH_DOMAIN"/>
    <property type="match status" value="1"/>
</dbReference>
<dbReference type="OrthoDB" id="102059at2759"/>
<feature type="compositionally biased region" description="Basic and acidic residues" evidence="1">
    <location>
        <begin position="155"/>
        <end position="171"/>
    </location>
</feature>
<dbReference type="CDD" id="cd00821">
    <property type="entry name" value="PH"/>
    <property type="match status" value="1"/>
</dbReference>
<dbReference type="EMBL" id="JAGDFM010000613">
    <property type="protein sequence ID" value="KAG7376854.1"/>
    <property type="molecule type" value="Genomic_DNA"/>
</dbReference>
<feature type="region of interest" description="Disordered" evidence="1">
    <location>
        <begin position="155"/>
        <end position="175"/>
    </location>
</feature>
<evidence type="ECO:0000313" key="4">
    <source>
        <dbReference type="Proteomes" id="UP000694044"/>
    </source>
</evidence>
<accession>A0A8T1VBD6</accession>
<evidence type="ECO:0000256" key="1">
    <source>
        <dbReference type="SAM" id="MobiDB-lite"/>
    </source>
</evidence>
<evidence type="ECO:0000259" key="2">
    <source>
        <dbReference type="PROSITE" id="PS50003"/>
    </source>
</evidence>
<dbReference type="Proteomes" id="UP000694044">
    <property type="component" value="Unassembled WGS sequence"/>
</dbReference>
<gene>
    <name evidence="3" type="ORF">PHYPSEUDO_012654</name>
</gene>